<keyword evidence="6 8" id="KW-0675">Receptor</keyword>
<evidence type="ECO:0000256" key="6">
    <source>
        <dbReference type="ARBA" id="ARBA00023170"/>
    </source>
</evidence>
<comment type="function">
    <text evidence="8">Gustatory receptor which mediates acceptance or avoidance behavior, depending on its substrates.</text>
</comment>
<evidence type="ECO:0000256" key="2">
    <source>
        <dbReference type="ARBA" id="ARBA00022475"/>
    </source>
</evidence>
<reference evidence="9" key="1">
    <citation type="submission" date="2007-09" db="EMBL/GenBank/DDBJ databases">
        <title>Characterization of Tribolium castaneum chemoreceptors.</title>
        <authorList>
            <person name="Abdel-latief M."/>
        </authorList>
    </citation>
    <scope>NUCLEOTIDE SEQUENCE</scope>
    <source>
        <tissue evidence="9">Gustatory organ</tissue>
    </source>
</reference>
<dbReference type="PANTHER" id="PTHR21143">
    <property type="entry name" value="INVERTEBRATE GUSTATORY RECEPTOR"/>
    <property type="match status" value="1"/>
</dbReference>
<feature type="transmembrane region" description="Helical" evidence="8">
    <location>
        <begin position="64"/>
        <end position="86"/>
    </location>
</feature>
<reference evidence="10 11" key="3">
    <citation type="journal article" date="2010" name="Nucleic Acids Res.">
        <title>BeetleBase in 2010: revisions to provide comprehensive genomic information for Tribolium castaneum.</title>
        <authorList>
            <person name="Kim H.S."/>
            <person name="Murphy T."/>
            <person name="Xia J."/>
            <person name="Caragea D."/>
            <person name="Park Y."/>
            <person name="Beeman R.W."/>
            <person name="Lorenzen M.D."/>
            <person name="Butcher S."/>
            <person name="Manak J.R."/>
            <person name="Brown S.J."/>
        </authorList>
    </citation>
    <scope>GENOME REANNOTATION</scope>
    <source>
        <strain evidence="10 11">Georgia GA2</strain>
    </source>
</reference>
<proteinExistence type="inferred from homology"/>
<evidence type="ECO:0000256" key="7">
    <source>
        <dbReference type="ARBA" id="ARBA00023224"/>
    </source>
</evidence>
<feature type="transmembrane region" description="Helical" evidence="8">
    <location>
        <begin position="164"/>
        <end position="182"/>
    </location>
</feature>
<dbReference type="HOGENOM" id="CLU_063136_0_0_1"/>
<feature type="transmembrane region" description="Helical" evidence="8">
    <location>
        <begin position="333"/>
        <end position="359"/>
    </location>
</feature>
<keyword evidence="4 8" id="KW-1133">Transmembrane helix</keyword>
<dbReference type="GO" id="GO:0030425">
    <property type="term" value="C:dendrite"/>
    <property type="evidence" value="ECO:0000318"/>
    <property type="project" value="GO_Central"/>
</dbReference>
<comment type="similarity">
    <text evidence="8">Belongs to the insect chemoreceptor superfamily. Gustatory receptor (GR) family.</text>
</comment>
<dbReference type="PANTHER" id="PTHR21143:SF133">
    <property type="entry name" value="GUSTATORY AND PHEROMONE RECEPTOR 32A-RELATED"/>
    <property type="match status" value="1"/>
</dbReference>
<keyword evidence="5 8" id="KW-0472">Membrane</keyword>
<dbReference type="Proteomes" id="UP000007266">
    <property type="component" value="Linkage group 2"/>
</dbReference>
<evidence type="ECO:0000256" key="1">
    <source>
        <dbReference type="ARBA" id="ARBA00004651"/>
    </source>
</evidence>
<keyword evidence="7 8" id="KW-0807">Transducer</keyword>
<dbReference type="GO" id="GO:0005886">
    <property type="term" value="C:plasma membrane"/>
    <property type="evidence" value="ECO:0007669"/>
    <property type="project" value="UniProtKB-SubCell"/>
</dbReference>
<comment type="subcellular location">
    <subcellularLocation>
        <location evidence="1 8">Cell membrane</location>
        <topology evidence="1 8">Multi-pass membrane protein</topology>
    </subcellularLocation>
</comment>
<dbReference type="GO" id="GO:0007165">
    <property type="term" value="P:signal transduction"/>
    <property type="evidence" value="ECO:0007669"/>
    <property type="project" value="UniProtKB-KW"/>
</dbReference>
<dbReference type="GO" id="GO:0008049">
    <property type="term" value="P:male courtship behavior"/>
    <property type="evidence" value="ECO:0000318"/>
    <property type="project" value="GO_Central"/>
</dbReference>
<gene>
    <name evidence="9" type="primary">Gr99</name>
    <name evidence="10" type="synonym">TcGr174</name>
    <name evidence="10" type="ORF">TcasGA2_TC030261</name>
</gene>
<dbReference type="Pfam" id="PF08395">
    <property type="entry name" value="7tm_7"/>
    <property type="match status" value="1"/>
</dbReference>
<feature type="transmembrane region" description="Helical" evidence="8">
    <location>
        <begin position="269"/>
        <end position="287"/>
    </location>
</feature>
<dbReference type="GO" id="GO:0043025">
    <property type="term" value="C:neuronal cell body"/>
    <property type="evidence" value="ECO:0000318"/>
    <property type="project" value="GO_Central"/>
</dbReference>
<feature type="transmembrane region" description="Helical" evidence="8">
    <location>
        <begin position="125"/>
        <end position="144"/>
    </location>
</feature>
<evidence type="ECO:0000313" key="9">
    <source>
        <dbReference type="EMBL" id="ABY40615.1"/>
    </source>
</evidence>
<dbReference type="InterPro" id="IPR013604">
    <property type="entry name" value="7TM_chemorcpt"/>
</dbReference>
<keyword evidence="3 8" id="KW-0812">Transmembrane</keyword>
<feature type="transmembrane region" description="Helical" evidence="8">
    <location>
        <begin position="40"/>
        <end position="58"/>
    </location>
</feature>
<sequence length="376" mass="43751">MNQSKISKIAKHLCKLWSLHGLPIFTLKNGKFVNKPTKSYIFSLLFVAVVVAIYTRIKKFDNRVYSYITTIQFFSIFLLNTGFIICSHRKRKKIEKIFANLLHAETMVHRFSGDKFPSSKIGRNLLIYIIFQFMLTLVQFVSVTSTLSRDNLSLYFEILCHQCLLTYSFNFNIMIFFFLFSLREIGKHFVGAIQAKMSHKVLDREFRQVMEISTLLHNVANDVHQTFQLVLLLKIFKDFILAVSSAYHSAFTMANLTTVLSYLRNITEVGVFLFATLMSNFGMVYYFDEISKQDVNLMEIMDEILISFKDDLIVSYKSVELFDLRLKNRNSTFYVCGLFPLNCTFIYTMIAGMASYMIYLVQFTQVQQKDSTVSNN</sequence>
<evidence type="ECO:0000313" key="10">
    <source>
        <dbReference type="EMBL" id="EEZ99398.1"/>
    </source>
</evidence>
<evidence type="ECO:0000256" key="5">
    <source>
        <dbReference type="ARBA" id="ARBA00023136"/>
    </source>
</evidence>
<name>B8PUP4_TRICA</name>
<evidence type="ECO:0000256" key="4">
    <source>
        <dbReference type="ARBA" id="ARBA00022989"/>
    </source>
</evidence>
<evidence type="ECO:0000256" key="3">
    <source>
        <dbReference type="ARBA" id="ARBA00022692"/>
    </source>
</evidence>
<dbReference type="GO" id="GO:0030424">
    <property type="term" value="C:axon"/>
    <property type="evidence" value="ECO:0000318"/>
    <property type="project" value="GO_Central"/>
</dbReference>
<organism evidence="9">
    <name type="scientific">Tribolium castaneum</name>
    <name type="common">Red flour beetle</name>
    <dbReference type="NCBI Taxonomy" id="7070"/>
    <lineage>
        <taxon>Eukaryota</taxon>
        <taxon>Metazoa</taxon>
        <taxon>Ecdysozoa</taxon>
        <taxon>Arthropoda</taxon>
        <taxon>Hexapoda</taxon>
        <taxon>Insecta</taxon>
        <taxon>Pterygota</taxon>
        <taxon>Neoptera</taxon>
        <taxon>Endopterygota</taxon>
        <taxon>Coleoptera</taxon>
        <taxon>Polyphaga</taxon>
        <taxon>Cucujiformia</taxon>
        <taxon>Tenebrionidae</taxon>
        <taxon>Tenebrionidae incertae sedis</taxon>
        <taxon>Tribolium</taxon>
    </lineage>
</organism>
<dbReference type="EMBL" id="EU170090">
    <property type="protein sequence ID" value="ABY40615.1"/>
    <property type="molecule type" value="Genomic_DNA"/>
</dbReference>
<reference evidence="10 11" key="2">
    <citation type="journal article" date="2008" name="Nature">
        <title>The genome of the model beetle and pest Tribolium castaneum.</title>
        <authorList>
            <consortium name="Tribolium Genome Sequencing Consortium"/>
            <person name="Richards S."/>
            <person name="Gibbs R.A."/>
            <person name="Weinstock G.M."/>
            <person name="Brown S.J."/>
            <person name="Denell R."/>
            <person name="Beeman R.W."/>
            <person name="Gibbs R."/>
            <person name="Beeman R.W."/>
            <person name="Brown S.J."/>
            <person name="Bucher G."/>
            <person name="Friedrich M."/>
            <person name="Grimmelikhuijzen C.J."/>
            <person name="Klingler M."/>
            <person name="Lorenzen M."/>
            <person name="Richards S."/>
            <person name="Roth S."/>
            <person name="Schroder R."/>
            <person name="Tautz D."/>
            <person name="Zdobnov E.M."/>
            <person name="Muzny D."/>
            <person name="Gibbs R.A."/>
            <person name="Weinstock G.M."/>
            <person name="Attaway T."/>
            <person name="Bell S."/>
            <person name="Buhay C.J."/>
            <person name="Chandrabose M.N."/>
            <person name="Chavez D."/>
            <person name="Clerk-Blankenburg K.P."/>
            <person name="Cree A."/>
            <person name="Dao M."/>
            <person name="Davis C."/>
            <person name="Chacko J."/>
            <person name="Dinh H."/>
            <person name="Dugan-Rocha S."/>
            <person name="Fowler G."/>
            <person name="Garner T.T."/>
            <person name="Garnes J."/>
            <person name="Gnirke A."/>
            <person name="Hawes A."/>
            <person name="Hernandez J."/>
            <person name="Hines S."/>
            <person name="Holder M."/>
            <person name="Hume J."/>
            <person name="Jhangiani S.N."/>
            <person name="Joshi V."/>
            <person name="Khan Z.M."/>
            <person name="Jackson L."/>
            <person name="Kovar C."/>
            <person name="Kowis A."/>
            <person name="Lee S."/>
            <person name="Lewis L.R."/>
            <person name="Margolis J."/>
            <person name="Morgan M."/>
            <person name="Nazareth L.V."/>
            <person name="Nguyen N."/>
            <person name="Okwuonu G."/>
            <person name="Parker D."/>
            <person name="Richards S."/>
            <person name="Ruiz S.J."/>
            <person name="Santibanez J."/>
            <person name="Savard J."/>
            <person name="Scherer S.E."/>
            <person name="Schneider B."/>
            <person name="Sodergren E."/>
            <person name="Tautz D."/>
            <person name="Vattahil S."/>
            <person name="Villasana D."/>
            <person name="White C.S."/>
            <person name="Wright R."/>
            <person name="Park Y."/>
            <person name="Beeman R.W."/>
            <person name="Lord J."/>
            <person name="Oppert B."/>
            <person name="Lorenzen M."/>
            <person name="Brown S."/>
            <person name="Wang L."/>
            <person name="Savard J."/>
            <person name="Tautz D."/>
            <person name="Richards S."/>
            <person name="Weinstock G."/>
            <person name="Gibbs R.A."/>
            <person name="Liu Y."/>
            <person name="Worley K."/>
            <person name="Weinstock G."/>
            <person name="Elsik C.G."/>
            <person name="Reese J.T."/>
            <person name="Elhaik E."/>
            <person name="Landan G."/>
            <person name="Graur D."/>
            <person name="Arensburger P."/>
            <person name="Atkinson P."/>
            <person name="Beeman R.W."/>
            <person name="Beidler J."/>
            <person name="Brown S.J."/>
            <person name="Demuth J.P."/>
            <person name="Drury D.W."/>
            <person name="Du Y.Z."/>
            <person name="Fujiwara H."/>
            <person name="Lorenzen M."/>
            <person name="Maselli V."/>
            <person name="Osanai M."/>
            <person name="Park Y."/>
            <person name="Robertson H.M."/>
            <person name="Tu Z."/>
            <person name="Wang J.J."/>
            <person name="Wang S."/>
            <person name="Richards S."/>
            <person name="Song H."/>
            <person name="Zhang L."/>
            <person name="Sodergren E."/>
            <person name="Werner D."/>
            <person name="Stanke M."/>
            <person name="Morgenstern B."/>
            <person name="Solovyev V."/>
            <person name="Kosarev P."/>
            <person name="Brown G."/>
            <person name="Chen H.C."/>
            <person name="Ermolaeva O."/>
            <person name="Hlavina W."/>
            <person name="Kapustin Y."/>
            <person name="Kiryutin B."/>
            <person name="Kitts P."/>
            <person name="Maglott D."/>
            <person name="Pruitt K."/>
            <person name="Sapojnikov V."/>
            <person name="Souvorov A."/>
            <person name="Mackey A.J."/>
            <person name="Waterhouse R.M."/>
            <person name="Wyder S."/>
            <person name="Zdobnov E.M."/>
            <person name="Zdobnov E.M."/>
            <person name="Wyder S."/>
            <person name="Kriventseva E.V."/>
            <person name="Kadowaki T."/>
            <person name="Bork P."/>
            <person name="Aranda M."/>
            <person name="Bao R."/>
            <person name="Beermann A."/>
            <person name="Berns N."/>
            <person name="Bolognesi R."/>
            <person name="Bonneton F."/>
            <person name="Bopp D."/>
            <person name="Brown S.J."/>
            <person name="Bucher G."/>
            <person name="Butts T."/>
            <person name="Chaumot A."/>
            <person name="Denell R.E."/>
            <person name="Ferrier D.E."/>
            <person name="Friedrich M."/>
            <person name="Gordon C.M."/>
            <person name="Jindra M."/>
            <person name="Klingler M."/>
            <person name="Lan Q."/>
            <person name="Lattorff H.M."/>
            <person name="Laudet V."/>
            <person name="von Levetsow C."/>
            <person name="Liu Z."/>
            <person name="Lutz R."/>
            <person name="Lynch J.A."/>
            <person name="da Fonseca R.N."/>
            <person name="Posnien N."/>
            <person name="Reuter R."/>
            <person name="Roth S."/>
            <person name="Savard J."/>
            <person name="Schinko J.B."/>
            <person name="Schmitt C."/>
            <person name="Schoppmeier M."/>
            <person name="Schroder R."/>
            <person name="Shippy T.D."/>
            <person name="Simonnet F."/>
            <person name="Marques-Souza H."/>
            <person name="Tautz D."/>
            <person name="Tomoyasu Y."/>
            <person name="Trauner J."/>
            <person name="Van der Zee M."/>
            <person name="Vervoort M."/>
            <person name="Wittkopp N."/>
            <person name="Wimmer E.A."/>
            <person name="Yang X."/>
            <person name="Jones A.K."/>
            <person name="Sattelle D.B."/>
            <person name="Ebert P.R."/>
            <person name="Nelson D."/>
            <person name="Scott J.G."/>
            <person name="Beeman R.W."/>
            <person name="Muthukrishnan S."/>
            <person name="Kramer K.J."/>
            <person name="Arakane Y."/>
            <person name="Beeman R.W."/>
            <person name="Zhu Q."/>
            <person name="Hogenkamp D."/>
            <person name="Dixit R."/>
            <person name="Oppert B."/>
            <person name="Jiang H."/>
            <person name="Zou Z."/>
            <person name="Marshall J."/>
            <person name="Elpidina E."/>
            <person name="Vinokurov K."/>
            <person name="Oppert C."/>
            <person name="Zou Z."/>
            <person name="Evans J."/>
            <person name="Lu Z."/>
            <person name="Zhao P."/>
            <person name="Sumathipala N."/>
            <person name="Altincicek B."/>
            <person name="Vilcinskas A."/>
            <person name="Williams M."/>
            <person name="Hultmark D."/>
            <person name="Hetru C."/>
            <person name="Jiang H."/>
            <person name="Grimmelikhuijzen C.J."/>
            <person name="Hauser F."/>
            <person name="Cazzamali G."/>
            <person name="Williamson M."/>
            <person name="Park Y."/>
            <person name="Li B."/>
            <person name="Tanaka Y."/>
            <person name="Predel R."/>
            <person name="Neupert S."/>
            <person name="Schachtner J."/>
            <person name="Verleyen P."/>
            <person name="Raible F."/>
            <person name="Bork P."/>
            <person name="Friedrich M."/>
            <person name="Walden K.K."/>
            <person name="Robertson H.M."/>
            <person name="Angeli S."/>
            <person name="Foret S."/>
            <person name="Bucher G."/>
            <person name="Schuetz S."/>
            <person name="Maleszka R."/>
            <person name="Wimmer E.A."/>
            <person name="Beeman R.W."/>
            <person name="Lorenzen M."/>
            <person name="Tomoyasu Y."/>
            <person name="Miller S.C."/>
            <person name="Grossmann D."/>
            <person name="Bucher G."/>
        </authorList>
    </citation>
    <scope>NUCLEOTIDE SEQUENCE [LARGE SCALE GENOMIC DNA]</scope>
    <source>
        <strain evidence="10 11">Georgia GA2</strain>
    </source>
</reference>
<dbReference type="GO" id="GO:0007635">
    <property type="term" value="P:chemosensory behavior"/>
    <property type="evidence" value="ECO:0000318"/>
    <property type="project" value="GO_Central"/>
</dbReference>
<evidence type="ECO:0000313" key="11">
    <source>
        <dbReference type="Proteomes" id="UP000007266"/>
    </source>
</evidence>
<protein>
    <recommendedName>
        <fullName evidence="8">Gustatory receptor</fullName>
    </recommendedName>
</protein>
<reference evidence="10" key="4">
    <citation type="submission" date="2014-11" db="EMBL/GenBank/DDBJ databases">
        <title>Tools and pipelines for BioNano data: molecule assembly pipeline and FASTA super scaffolding tool.</title>
        <authorList>
            <person name="Shelton J.M."/>
            <person name="Herndon N."/>
            <person name="Coleman C."/>
            <person name="Lu N."/>
            <person name="Brown S.J."/>
        </authorList>
    </citation>
    <scope>NUCLEOTIDE SEQUENCE</scope>
    <source>
        <strain evidence="10">Georgia GA2</strain>
    </source>
</reference>
<keyword evidence="11" id="KW-1185">Reference proteome</keyword>
<dbReference type="EMBL" id="KQ971314">
    <property type="protein sequence ID" value="EEZ99398.1"/>
    <property type="molecule type" value="Genomic_DNA"/>
</dbReference>
<keyword evidence="2 8" id="KW-1003">Cell membrane</keyword>
<dbReference type="AlphaFoldDB" id="B8PUP4"/>
<accession>B8PUP4</accession>
<feature type="transmembrane region" description="Helical" evidence="8">
    <location>
        <begin position="239"/>
        <end position="263"/>
    </location>
</feature>
<evidence type="ECO:0000256" key="8">
    <source>
        <dbReference type="RuleBase" id="RU363108"/>
    </source>
</evidence>
<dbReference type="GO" id="GO:0050909">
    <property type="term" value="P:sensory perception of taste"/>
    <property type="evidence" value="ECO:0007669"/>
    <property type="project" value="InterPro"/>
</dbReference>